<dbReference type="InterPro" id="IPR000212">
    <property type="entry name" value="DNA_helicase_UvrD/REP"/>
</dbReference>
<dbReference type="PANTHER" id="PTHR11070">
    <property type="entry name" value="UVRD / RECB / PCRA DNA HELICASE FAMILY MEMBER"/>
    <property type="match status" value="1"/>
</dbReference>
<sequence length="643" mass="73980">MSYISPENWSPADGFTLEPAAEIAVKAEMNNLILAGPGAGKTELLAQRACYLLQTNLCPSPQKILAISFKTDAAENLKKRVELRCGKELASRFESRTFDSFAKQLLDRFRLGIPEAYRPGKDYNIAFSQREIQDIVTGYIKERHPNRPNWQYEINFNILFRRLSEDRLPVFENGEDIYSWILVRIWDILVHGREGLSSTLTFPMISKLADYLLQHNLLIKKALQMTYSHVFLDEFQDTTYLQYELVKTAFLGTSSILTSVGDDKQRIMGWAGALSDSFEQFKCDFNAGQIELTQNHRSAPRLIEIQNVLAKIINENSTDARVSSSHSEQEGKCEVWNFQTHIDEAIFVASNIVKRIQHGDITPRDICILVKQQEQIYARAVIEELGRQGIHARIEKEYQDLLAEECVQLIIDFFKLATMEKTHESWLRVSELLTYVHGYDLELDHKKILGIELELNKHISQVKSDLNELSTDLELCEQRIGEIVEGIFSFIGIEKLFRLYPKYSKGSYFNKLIKDTVKKLANAYEKYLDWSNSIADILGLFSVPIMTIHKSKGLEYDTVIFLGLEDDAFWTFRTQRLADMCTFFVALSRAKTQCFFTFSNSRETLRYGDIQVRTQSSVNISSLYQLLKDANVDVREITDINDI</sequence>
<keyword evidence="3 11" id="KW-0378">Hydrolase</keyword>
<feature type="domain" description="UvrD-like helicase ATP-binding" evidence="12">
    <location>
        <begin position="14"/>
        <end position="299"/>
    </location>
</feature>
<evidence type="ECO:0000256" key="11">
    <source>
        <dbReference type="PROSITE-ProRule" id="PRU00560"/>
    </source>
</evidence>
<dbReference type="CDD" id="cd17932">
    <property type="entry name" value="DEXQc_UvrD"/>
    <property type="match status" value="1"/>
</dbReference>
<dbReference type="PANTHER" id="PTHR11070:SF2">
    <property type="entry name" value="ATP-DEPENDENT DNA HELICASE SRS2"/>
    <property type="match status" value="1"/>
</dbReference>
<evidence type="ECO:0000256" key="1">
    <source>
        <dbReference type="ARBA" id="ARBA00009922"/>
    </source>
</evidence>
<keyword evidence="4 11" id="KW-0347">Helicase</keyword>
<evidence type="ECO:0000259" key="12">
    <source>
        <dbReference type="PROSITE" id="PS51198"/>
    </source>
</evidence>
<dbReference type="GO" id="GO:0043138">
    <property type="term" value="F:3'-5' DNA helicase activity"/>
    <property type="evidence" value="ECO:0007669"/>
    <property type="project" value="UniProtKB-EC"/>
</dbReference>
<evidence type="ECO:0000256" key="3">
    <source>
        <dbReference type="ARBA" id="ARBA00022801"/>
    </source>
</evidence>
<dbReference type="Gene3D" id="3.40.50.300">
    <property type="entry name" value="P-loop containing nucleotide triphosphate hydrolases"/>
    <property type="match status" value="2"/>
</dbReference>
<comment type="similarity">
    <text evidence="1">Belongs to the helicase family. UvrD subfamily.</text>
</comment>
<protein>
    <recommendedName>
        <fullName evidence="9">DNA 3'-5' helicase</fullName>
        <ecNumber evidence="9">5.6.2.4</ecNumber>
    </recommendedName>
</protein>
<dbReference type="SUPFAM" id="SSF52540">
    <property type="entry name" value="P-loop containing nucleoside triphosphate hydrolases"/>
    <property type="match status" value="1"/>
</dbReference>
<dbReference type="Proteomes" id="UP000249890">
    <property type="component" value="Chromosome"/>
</dbReference>
<evidence type="ECO:0000256" key="7">
    <source>
        <dbReference type="ARBA" id="ARBA00023235"/>
    </source>
</evidence>
<evidence type="ECO:0000259" key="13">
    <source>
        <dbReference type="PROSITE" id="PS51217"/>
    </source>
</evidence>
<evidence type="ECO:0000313" key="14">
    <source>
        <dbReference type="EMBL" id="ASA26432.1"/>
    </source>
</evidence>
<feature type="binding site" evidence="11">
    <location>
        <begin position="35"/>
        <end position="42"/>
    </location>
    <ligand>
        <name>ATP</name>
        <dbReference type="ChEBI" id="CHEBI:30616"/>
    </ligand>
</feature>
<dbReference type="KEGG" id="pdh:B9T62_22850"/>
<dbReference type="GO" id="GO:0003677">
    <property type="term" value="F:DNA binding"/>
    <property type="evidence" value="ECO:0007669"/>
    <property type="project" value="InterPro"/>
</dbReference>
<keyword evidence="5 11" id="KW-0067">ATP-binding</keyword>
<evidence type="ECO:0000256" key="10">
    <source>
        <dbReference type="ARBA" id="ARBA00048988"/>
    </source>
</evidence>
<dbReference type="PROSITE" id="PS51217">
    <property type="entry name" value="UVRD_HELICASE_CTER"/>
    <property type="match status" value="1"/>
</dbReference>
<dbReference type="RefSeq" id="WP_087920376.1">
    <property type="nucleotide sequence ID" value="NZ_CP021780.1"/>
</dbReference>
<dbReference type="GO" id="GO:0005524">
    <property type="term" value="F:ATP binding"/>
    <property type="evidence" value="ECO:0007669"/>
    <property type="project" value="UniProtKB-UniRule"/>
</dbReference>
<dbReference type="InterPro" id="IPR027417">
    <property type="entry name" value="P-loop_NTPase"/>
</dbReference>
<keyword evidence="2 11" id="KW-0547">Nucleotide-binding</keyword>
<evidence type="ECO:0000313" key="15">
    <source>
        <dbReference type="Proteomes" id="UP000249890"/>
    </source>
</evidence>
<dbReference type="InterPro" id="IPR014016">
    <property type="entry name" value="UvrD-like_ATP-bd"/>
</dbReference>
<evidence type="ECO:0000256" key="8">
    <source>
        <dbReference type="ARBA" id="ARBA00034617"/>
    </source>
</evidence>
<organism evidence="14 15">
    <name type="scientific">Paenibacillus donghaensis</name>
    <dbReference type="NCBI Taxonomy" id="414771"/>
    <lineage>
        <taxon>Bacteria</taxon>
        <taxon>Bacillati</taxon>
        <taxon>Bacillota</taxon>
        <taxon>Bacilli</taxon>
        <taxon>Bacillales</taxon>
        <taxon>Paenibacillaceae</taxon>
        <taxon>Paenibacillus</taxon>
    </lineage>
</organism>
<evidence type="ECO:0000256" key="4">
    <source>
        <dbReference type="ARBA" id="ARBA00022806"/>
    </source>
</evidence>
<comment type="catalytic activity">
    <reaction evidence="10">
        <text>ATP + H2O = ADP + phosphate + H(+)</text>
        <dbReference type="Rhea" id="RHEA:13065"/>
        <dbReference type="ChEBI" id="CHEBI:15377"/>
        <dbReference type="ChEBI" id="CHEBI:15378"/>
        <dbReference type="ChEBI" id="CHEBI:30616"/>
        <dbReference type="ChEBI" id="CHEBI:43474"/>
        <dbReference type="ChEBI" id="CHEBI:456216"/>
        <dbReference type="EC" id="5.6.2.4"/>
    </reaction>
</comment>
<dbReference type="EMBL" id="CP021780">
    <property type="protein sequence ID" value="ASA26432.1"/>
    <property type="molecule type" value="Genomic_DNA"/>
</dbReference>
<gene>
    <name evidence="14" type="ORF">B9T62_22850</name>
</gene>
<dbReference type="OrthoDB" id="9765670at2"/>
<accession>A0A2Z2KVS9</accession>
<keyword evidence="7" id="KW-0413">Isomerase</keyword>
<evidence type="ECO:0000256" key="9">
    <source>
        <dbReference type="ARBA" id="ARBA00034808"/>
    </source>
</evidence>
<name>A0A2Z2KVS9_9BACL</name>
<dbReference type="EC" id="5.6.2.4" evidence="9"/>
<dbReference type="PROSITE" id="PS51198">
    <property type="entry name" value="UVRD_HELICASE_ATP_BIND"/>
    <property type="match status" value="1"/>
</dbReference>
<comment type="catalytic activity">
    <reaction evidence="8">
        <text>Couples ATP hydrolysis with the unwinding of duplex DNA by translocating in the 3'-5' direction.</text>
        <dbReference type="EC" id="5.6.2.4"/>
    </reaction>
</comment>
<dbReference type="InterPro" id="IPR014017">
    <property type="entry name" value="DNA_helicase_UvrD-like_C"/>
</dbReference>
<evidence type="ECO:0000256" key="6">
    <source>
        <dbReference type="ARBA" id="ARBA00023125"/>
    </source>
</evidence>
<keyword evidence="6" id="KW-0238">DNA-binding</keyword>
<dbReference type="Pfam" id="PF13361">
    <property type="entry name" value="UvrD_C"/>
    <property type="match status" value="2"/>
</dbReference>
<dbReference type="Gene3D" id="1.10.10.160">
    <property type="match status" value="1"/>
</dbReference>
<reference evidence="14 15" key="1">
    <citation type="submission" date="2017-06" db="EMBL/GenBank/DDBJ databases">
        <title>Complete genome sequence of Paenibacillus donghaensis KCTC 13049T isolated from East Sea sediment, South Korea.</title>
        <authorList>
            <person name="Jung B.K."/>
            <person name="Hong S.-J."/>
            <person name="Shin J.-H."/>
        </authorList>
    </citation>
    <scope>NUCLEOTIDE SEQUENCE [LARGE SCALE GENOMIC DNA]</scope>
    <source>
        <strain evidence="14 15">KCTC 13049</strain>
    </source>
</reference>
<dbReference type="InterPro" id="IPR013986">
    <property type="entry name" value="DExx_box_DNA_helicase_dom_sf"/>
</dbReference>
<dbReference type="Gene3D" id="1.10.486.10">
    <property type="entry name" value="PCRA, domain 4"/>
    <property type="match status" value="1"/>
</dbReference>
<keyword evidence="15" id="KW-1185">Reference proteome</keyword>
<proteinExistence type="inferred from homology"/>
<evidence type="ECO:0000256" key="2">
    <source>
        <dbReference type="ARBA" id="ARBA00022741"/>
    </source>
</evidence>
<dbReference type="Pfam" id="PF00580">
    <property type="entry name" value="UvrD-helicase"/>
    <property type="match status" value="1"/>
</dbReference>
<feature type="domain" description="UvrD-like helicase C-terminal" evidence="13">
    <location>
        <begin position="303"/>
        <end position="553"/>
    </location>
</feature>
<dbReference type="AlphaFoldDB" id="A0A2Z2KVS9"/>
<dbReference type="GO" id="GO:0016887">
    <property type="term" value="F:ATP hydrolysis activity"/>
    <property type="evidence" value="ECO:0007669"/>
    <property type="project" value="RHEA"/>
</dbReference>
<evidence type="ECO:0000256" key="5">
    <source>
        <dbReference type="ARBA" id="ARBA00022840"/>
    </source>
</evidence>